<feature type="non-terminal residue" evidence="4">
    <location>
        <position position="147"/>
    </location>
</feature>
<dbReference type="GO" id="GO:0005886">
    <property type="term" value="C:plasma membrane"/>
    <property type="evidence" value="ECO:0007669"/>
    <property type="project" value="TreeGrafter"/>
</dbReference>
<feature type="domain" description="Ras-GEF" evidence="3">
    <location>
        <begin position="1"/>
        <end position="147"/>
    </location>
</feature>
<dbReference type="OrthoDB" id="546434at2759"/>
<reference evidence="5" key="1">
    <citation type="submission" date="2015-06" db="EMBL/GenBank/DDBJ databases">
        <title>Expansion of signal transduction pathways in fungi by whole-genome duplication.</title>
        <authorList>
            <consortium name="DOE Joint Genome Institute"/>
            <person name="Corrochano L.M."/>
            <person name="Kuo A."/>
            <person name="Marcet-Houben M."/>
            <person name="Polaino S."/>
            <person name="Salamov A."/>
            <person name="Villalobos J.M."/>
            <person name="Alvarez M.I."/>
            <person name="Avalos J."/>
            <person name="Benito E.P."/>
            <person name="Benoit I."/>
            <person name="Burger G."/>
            <person name="Camino L.P."/>
            <person name="Canovas D."/>
            <person name="Cerda-Olmedo E."/>
            <person name="Cheng J.-F."/>
            <person name="Dominguez A."/>
            <person name="Elias M."/>
            <person name="Eslava A.P."/>
            <person name="Glaser F."/>
            <person name="Grimwood J."/>
            <person name="Gutierrez G."/>
            <person name="Heitman J."/>
            <person name="Henrissat B."/>
            <person name="Iturriaga E.A."/>
            <person name="Lang B.F."/>
            <person name="Lavin J.L."/>
            <person name="Lee S."/>
            <person name="Li W."/>
            <person name="Lindquist E."/>
            <person name="Lopez-Garcia S."/>
            <person name="Luque E.M."/>
            <person name="Marcos A.T."/>
            <person name="Martin J."/>
            <person name="McCluskey K."/>
            <person name="Medina H.R."/>
            <person name="Miralles-Duran A."/>
            <person name="Miyazaki A."/>
            <person name="Munoz-Torres E."/>
            <person name="Oguiza J.A."/>
            <person name="Ohm R."/>
            <person name="Olmedo M."/>
            <person name="Orejas M."/>
            <person name="Ortiz-Castellanos L."/>
            <person name="Pisabarro A.G."/>
            <person name="Rodriguez-Romero J."/>
            <person name="Ruiz-Herrera J."/>
            <person name="Ruiz-Vazquez R."/>
            <person name="Sanz C."/>
            <person name="Schackwitz W."/>
            <person name="Schmutz J."/>
            <person name="Shahriari M."/>
            <person name="Shelest E."/>
            <person name="Silva-Franco F."/>
            <person name="Soanes D."/>
            <person name="Syed K."/>
            <person name="Tagua V.G."/>
            <person name="Talbot N.J."/>
            <person name="Thon M."/>
            <person name="De vries R.P."/>
            <person name="Wiebenga A."/>
            <person name="Yadav J.S."/>
            <person name="Braun E.L."/>
            <person name="Baker S."/>
            <person name="Garre V."/>
            <person name="Horwitz B."/>
            <person name="Torres-Martinez S."/>
            <person name="Idnurm A."/>
            <person name="Herrera-Estrella A."/>
            <person name="Gabaldon T."/>
            <person name="Grigoriev I.V."/>
        </authorList>
    </citation>
    <scope>NUCLEOTIDE SEQUENCE [LARGE SCALE GENOMIC DNA]</scope>
    <source>
        <strain evidence="5">NRRL 1555(-)</strain>
    </source>
</reference>
<dbReference type="AlphaFoldDB" id="A0A167LNW9"/>
<dbReference type="PROSITE" id="PS50009">
    <property type="entry name" value="RASGEF_CAT"/>
    <property type="match status" value="1"/>
</dbReference>
<dbReference type="InParanoid" id="A0A167LNW9"/>
<dbReference type="InterPro" id="IPR008937">
    <property type="entry name" value="Ras-like_GEF"/>
</dbReference>
<evidence type="ECO:0000313" key="4">
    <source>
        <dbReference type="EMBL" id="OAD70818.1"/>
    </source>
</evidence>
<dbReference type="Pfam" id="PF00617">
    <property type="entry name" value="RasGEF"/>
    <property type="match status" value="1"/>
</dbReference>
<gene>
    <name evidence="4" type="ORF">PHYBLDRAFT_6512</name>
</gene>
<evidence type="ECO:0000259" key="3">
    <source>
        <dbReference type="PROSITE" id="PS50009"/>
    </source>
</evidence>
<keyword evidence="1 2" id="KW-0344">Guanine-nucleotide releasing factor</keyword>
<evidence type="ECO:0000256" key="1">
    <source>
        <dbReference type="ARBA" id="ARBA00022658"/>
    </source>
</evidence>
<sequence>NYVTRFIEHSILLSQDASARAQQVHYWIKVASRCLDLNNYQTLKAIVSALGTPPVQRLRRTWAYIPKKSLVKLESLSELMSEASNYGRYREHMGMHATRPTVPFLGTFIHDITYLLAAFKTHSQAGDLPEEEPRIHEVLMIMAQFQS</sequence>
<dbReference type="Gene3D" id="1.10.840.10">
    <property type="entry name" value="Ras guanine-nucleotide exchange factors catalytic domain"/>
    <property type="match status" value="1"/>
</dbReference>
<evidence type="ECO:0000256" key="2">
    <source>
        <dbReference type="PROSITE-ProRule" id="PRU00168"/>
    </source>
</evidence>
<evidence type="ECO:0000313" key="5">
    <source>
        <dbReference type="Proteomes" id="UP000077315"/>
    </source>
</evidence>
<dbReference type="Proteomes" id="UP000077315">
    <property type="component" value="Unassembled WGS sequence"/>
</dbReference>
<dbReference type="GO" id="GO:0007265">
    <property type="term" value="P:Ras protein signal transduction"/>
    <property type="evidence" value="ECO:0007669"/>
    <property type="project" value="TreeGrafter"/>
</dbReference>
<dbReference type="InterPro" id="IPR023578">
    <property type="entry name" value="Ras_GEF_dom_sf"/>
</dbReference>
<dbReference type="PANTHER" id="PTHR23113">
    <property type="entry name" value="GUANINE NUCLEOTIDE EXCHANGE FACTOR"/>
    <property type="match status" value="1"/>
</dbReference>
<dbReference type="InterPro" id="IPR036964">
    <property type="entry name" value="RASGEF_cat_dom_sf"/>
</dbReference>
<dbReference type="SUPFAM" id="SSF48366">
    <property type="entry name" value="Ras GEF"/>
    <property type="match status" value="1"/>
</dbReference>
<dbReference type="EMBL" id="KV440987">
    <property type="protein sequence ID" value="OAD70818.1"/>
    <property type="molecule type" value="Genomic_DNA"/>
</dbReference>
<dbReference type="PANTHER" id="PTHR23113:SF368">
    <property type="entry name" value="CELL DIVISION CONTROL PROTEIN 25"/>
    <property type="match status" value="1"/>
</dbReference>
<organism evidence="4 5">
    <name type="scientific">Phycomyces blakesleeanus (strain ATCC 8743b / DSM 1359 / FGSC 10004 / NBRC 33097 / NRRL 1555)</name>
    <dbReference type="NCBI Taxonomy" id="763407"/>
    <lineage>
        <taxon>Eukaryota</taxon>
        <taxon>Fungi</taxon>
        <taxon>Fungi incertae sedis</taxon>
        <taxon>Mucoromycota</taxon>
        <taxon>Mucoromycotina</taxon>
        <taxon>Mucoromycetes</taxon>
        <taxon>Mucorales</taxon>
        <taxon>Phycomycetaceae</taxon>
        <taxon>Phycomyces</taxon>
    </lineage>
</organism>
<proteinExistence type="predicted"/>
<dbReference type="STRING" id="763407.A0A167LNW9"/>
<dbReference type="SMART" id="SM00147">
    <property type="entry name" value="RasGEF"/>
    <property type="match status" value="1"/>
</dbReference>
<keyword evidence="5" id="KW-1185">Reference proteome</keyword>
<dbReference type="VEuPathDB" id="FungiDB:PHYBLDRAFT_6512"/>
<dbReference type="GeneID" id="29002306"/>
<accession>A0A167LNW9</accession>
<protein>
    <recommendedName>
        <fullName evidence="3">Ras-GEF domain-containing protein</fullName>
    </recommendedName>
</protein>
<dbReference type="InterPro" id="IPR001895">
    <property type="entry name" value="RASGEF_cat_dom"/>
</dbReference>
<feature type="non-terminal residue" evidence="4">
    <location>
        <position position="1"/>
    </location>
</feature>
<dbReference type="RefSeq" id="XP_018288858.1">
    <property type="nucleotide sequence ID" value="XM_018441400.1"/>
</dbReference>
<name>A0A167LNW9_PHYB8</name>
<dbReference type="GO" id="GO:0005085">
    <property type="term" value="F:guanyl-nucleotide exchange factor activity"/>
    <property type="evidence" value="ECO:0007669"/>
    <property type="project" value="UniProtKB-KW"/>
</dbReference>